<feature type="compositionally biased region" description="Polar residues" evidence="1">
    <location>
        <begin position="20"/>
        <end position="40"/>
    </location>
</feature>
<sequence length="134" mass="14157">MEPWGQTASEDAMPPDDATPPSNATPSDASTANGAHQQPQDEAGVTDAPAQHPPPPVDERDFLIPMPTPTTQDEAGAGVWRKLPVSGFPTAAELDNSVTCFHRYLGLYFMMAAALGTPILPAPIPKASSWLHLS</sequence>
<protein>
    <submittedName>
        <fullName evidence="3">Uncharacterized protein</fullName>
    </submittedName>
</protein>
<keyword evidence="4" id="KW-1185">Reference proteome</keyword>
<dbReference type="AlphaFoldDB" id="A0AA37LYH1"/>
<evidence type="ECO:0000313" key="3">
    <source>
        <dbReference type="EMBL" id="GJC89304.1"/>
    </source>
</evidence>
<keyword evidence="2" id="KW-0472">Membrane</keyword>
<name>A0AA37LYH1_9PEZI</name>
<keyword evidence="2" id="KW-1133">Transmembrane helix</keyword>
<gene>
    <name evidence="3" type="ORF">ColLi_12142</name>
</gene>
<keyword evidence="2" id="KW-0812">Transmembrane</keyword>
<reference evidence="3 4" key="1">
    <citation type="submission" date="2021-07" db="EMBL/GenBank/DDBJ databases">
        <title>Genome data of Colletotrichum spaethianum.</title>
        <authorList>
            <person name="Utami Y.D."/>
            <person name="Hiruma K."/>
        </authorList>
    </citation>
    <scope>NUCLEOTIDE SEQUENCE [LARGE SCALE GENOMIC DNA]</scope>
    <source>
        <strain evidence="3 4">MAFF 242679</strain>
    </source>
</reference>
<feature type="region of interest" description="Disordered" evidence="1">
    <location>
        <begin position="1"/>
        <end position="76"/>
    </location>
</feature>
<evidence type="ECO:0000256" key="2">
    <source>
        <dbReference type="SAM" id="Phobius"/>
    </source>
</evidence>
<feature type="transmembrane region" description="Helical" evidence="2">
    <location>
        <begin position="105"/>
        <end position="124"/>
    </location>
</feature>
<dbReference type="EMBL" id="BPPX01000040">
    <property type="protein sequence ID" value="GJC89304.1"/>
    <property type="molecule type" value="Genomic_DNA"/>
</dbReference>
<proteinExistence type="predicted"/>
<evidence type="ECO:0000256" key="1">
    <source>
        <dbReference type="SAM" id="MobiDB-lite"/>
    </source>
</evidence>
<dbReference type="Proteomes" id="UP001055172">
    <property type="component" value="Unassembled WGS sequence"/>
</dbReference>
<accession>A0AA37LYH1</accession>
<comment type="caution">
    <text evidence="3">The sequence shown here is derived from an EMBL/GenBank/DDBJ whole genome shotgun (WGS) entry which is preliminary data.</text>
</comment>
<evidence type="ECO:0000313" key="4">
    <source>
        <dbReference type="Proteomes" id="UP001055172"/>
    </source>
</evidence>
<organism evidence="3 4">
    <name type="scientific">Colletotrichum liriopes</name>
    <dbReference type="NCBI Taxonomy" id="708192"/>
    <lineage>
        <taxon>Eukaryota</taxon>
        <taxon>Fungi</taxon>
        <taxon>Dikarya</taxon>
        <taxon>Ascomycota</taxon>
        <taxon>Pezizomycotina</taxon>
        <taxon>Sordariomycetes</taxon>
        <taxon>Hypocreomycetidae</taxon>
        <taxon>Glomerellales</taxon>
        <taxon>Glomerellaceae</taxon>
        <taxon>Colletotrichum</taxon>
        <taxon>Colletotrichum spaethianum species complex</taxon>
    </lineage>
</organism>